<evidence type="ECO:0000313" key="3">
    <source>
        <dbReference type="EMBL" id="ABV34094.1"/>
    </source>
</evidence>
<dbReference type="Pfam" id="PF19290">
    <property type="entry name" value="PmbA_TldD_2nd"/>
    <property type="match status" value="1"/>
</dbReference>
<dbReference type="PANTHER" id="PTHR43666">
    <property type="entry name" value="TLDD PROTEIN"/>
    <property type="match status" value="1"/>
</dbReference>
<evidence type="ECO:0000313" key="4">
    <source>
        <dbReference type="Proteomes" id="UP000002016"/>
    </source>
</evidence>
<reference evidence="3 4" key="2">
    <citation type="journal article" date="2009" name="Proc. Natl. Acad. Sci. U.S.A.">
        <title>On the chimeric nature, thermophilic origin, and phylogenetic placement of the Thermotogales.</title>
        <authorList>
            <person name="Zhaxybayeva O."/>
            <person name="Swithers K.S."/>
            <person name="Lapierre P."/>
            <person name="Fournier G.P."/>
            <person name="Bickhart D.M."/>
            <person name="DeBoy R.T."/>
            <person name="Nelson K.E."/>
            <person name="Nesbo C.L."/>
            <person name="Doolittle W.F."/>
            <person name="Gogarten J.P."/>
            <person name="Noll K.M."/>
        </authorList>
    </citation>
    <scope>NUCLEOTIDE SEQUENCE [LARGE SCALE GENOMIC DNA]</scope>
    <source>
        <strain evidence="4">ATCC BAA-301 / DSM 14385 / NBRC 107922 / TMO</strain>
    </source>
</reference>
<evidence type="ECO:0000259" key="2">
    <source>
        <dbReference type="Pfam" id="PF19290"/>
    </source>
</evidence>
<dbReference type="KEGG" id="tle:Tlet_1538"/>
<dbReference type="Gene3D" id="3.30.2290.10">
    <property type="entry name" value="PmbA/TldD superfamily"/>
    <property type="match status" value="1"/>
</dbReference>
<feature type="domain" description="Metalloprotease TldD/E C-terminal" evidence="1">
    <location>
        <begin position="218"/>
        <end position="439"/>
    </location>
</feature>
<evidence type="ECO:0000259" key="1">
    <source>
        <dbReference type="Pfam" id="PF19289"/>
    </source>
</evidence>
<dbReference type="RefSeq" id="WP_012003570.1">
    <property type="nucleotide sequence ID" value="NC_009828.1"/>
</dbReference>
<dbReference type="Proteomes" id="UP000002016">
    <property type="component" value="Chromosome"/>
</dbReference>
<dbReference type="GO" id="GO:0008237">
    <property type="term" value="F:metallopeptidase activity"/>
    <property type="evidence" value="ECO:0007669"/>
    <property type="project" value="InterPro"/>
</dbReference>
<dbReference type="InterPro" id="IPR045569">
    <property type="entry name" value="Metalloprtase-TldD/E_C"/>
</dbReference>
<name>A8F7G0_PSELT</name>
<dbReference type="InterPro" id="IPR045570">
    <property type="entry name" value="Metalloprtase-TldD/E_cen_dom"/>
</dbReference>
<dbReference type="EMBL" id="CP000812">
    <property type="protein sequence ID" value="ABV34094.1"/>
    <property type="molecule type" value="Genomic_DNA"/>
</dbReference>
<reference evidence="3 4" key="1">
    <citation type="submission" date="2007-08" db="EMBL/GenBank/DDBJ databases">
        <title>Complete sequence of Thermotoga lettingae TMO.</title>
        <authorList>
            <consortium name="US DOE Joint Genome Institute"/>
            <person name="Copeland A."/>
            <person name="Lucas S."/>
            <person name="Lapidus A."/>
            <person name="Barry K."/>
            <person name="Glavina del Rio T."/>
            <person name="Dalin E."/>
            <person name="Tice H."/>
            <person name="Pitluck S."/>
            <person name="Foster B."/>
            <person name="Bruce D."/>
            <person name="Schmutz J."/>
            <person name="Larimer F."/>
            <person name="Land M."/>
            <person name="Hauser L."/>
            <person name="Kyrpides N."/>
            <person name="Mikhailova N."/>
            <person name="Nelson K."/>
            <person name="Gogarten J.P."/>
            <person name="Noll K."/>
            <person name="Richardson P."/>
        </authorList>
    </citation>
    <scope>NUCLEOTIDE SEQUENCE [LARGE SCALE GENOMIC DNA]</scope>
    <source>
        <strain evidence="4">ATCC BAA-301 / DSM 14385 / NBRC 107922 / TMO</strain>
    </source>
</reference>
<proteinExistence type="predicted"/>
<dbReference type="PANTHER" id="PTHR43666:SF1">
    <property type="entry name" value="CONSERVED PROTEIN"/>
    <property type="match status" value="1"/>
</dbReference>
<dbReference type="GO" id="GO:0006508">
    <property type="term" value="P:proteolysis"/>
    <property type="evidence" value="ECO:0007669"/>
    <property type="project" value="InterPro"/>
</dbReference>
<dbReference type="AlphaFoldDB" id="A8F7G0"/>
<dbReference type="Pfam" id="PF19289">
    <property type="entry name" value="PmbA_TldD_3rd"/>
    <property type="match status" value="1"/>
</dbReference>
<sequence>MRGENFYRNFFRLMNEHFVDIKFLAVISNVESALTRFANSRIHQNVFERKNNVSVLATKDNKVAIATSNDLTTSGLRSIKEKLQGMLESSTPLDYQFKLPEPTIGYPLDNVTEDAKNFSPEMRASIFDKILHACGEDIQAFGYVSDNVTENSVISSNGMFIYHAYSSFSFNFVAVKDSASGYVSSSAKNIADLDVEKKAQRAVEFAKMSGESIEIEPGLYTVILGPEAVADLFFYFSYVCTNGYMHELKMSPSTRFLGQKIGPDDLNVYDDPFHPVQIPFAYDLCGKKREKTPVIENGIFKNVFYSHGAALRFGKSPTGHTISLEDMDFAMPVNLVVEGGNNSLEDMIAQTKEGIYINRFHYMNVVDPYEAMFTGMTRDGTFLIENGQLTRAVKNMRFNVKFFEFTQNIEAISKQIESTSGEYFPAVAPFMKVRNFNFTSKTA</sequence>
<accession>A8F7G0</accession>
<keyword evidence="4" id="KW-1185">Reference proteome</keyword>
<organism evidence="3 4">
    <name type="scientific">Pseudothermotoga lettingae (strain ATCC BAA-301 / DSM 14385 / NBRC 107922 / TMO)</name>
    <name type="common">Thermotoga lettingae</name>
    <dbReference type="NCBI Taxonomy" id="416591"/>
    <lineage>
        <taxon>Bacteria</taxon>
        <taxon>Thermotogati</taxon>
        <taxon>Thermotogota</taxon>
        <taxon>Thermotogae</taxon>
        <taxon>Thermotogales</taxon>
        <taxon>Thermotogaceae</taxon>
        <taxon>Pseudothermotoga</taxon>
    </lineage>
</organism>
<dbReference type="STRING" id="416591.Tlet_1538"/>
<feature type="domain" description="Metalloprotease TldD/E central" evidence="2">
    <location>
        <begin position="132"/>
        <end position="208"/>
    </location>
</feature>
<dbReference type="InterPro" id="IPR035068">
    <property type="entry name" value="TldD/PmbA_N"/>
</dbReference>
<dbReference type="OrthoDB" id="9803618at2"/>
<dbReference type="SUPFAM" id="SSF111283">
    <property type="entry name" value="Putative modulator of DNA gyrase, PmbA/TldD"/>
    <property type="match status" value="1"/>
</dbReference>
<protein>
    <submittedName>
        <fullName evidence="3">Peptidase U62 modulator of DNA gyrase</fullName>
    </submittedName>
</protein>
<gene>
    <name evidence="3" type="ordered locus">Tlet_1538</name>
</gene>
<dbReference type="HOGENOM" id="CLU_046126_1_0_0"/>
<dbReference type="eggNOG" id="COG0312">
    <property type="taxonomic scope" value="Bacteria"/>
</dbReference>
<dbReference type="InterPro" id="IPR036059">
    <property type="entry name" value="TldD/PmbA_sf"/>
</dbReference>